<reference evidence="2" key="1">
    <citation type="submission" date="2020-05" db="EMBL/GenBank/DDBJ databases">
        <authorList>
            <person name="Chiriac C."/>
            <person name="Salcher M."/>
            <person name="Ghai R."/>
            <person name="Kavagutti S V."/>
        </authorList>
    </citation>
    <scope>NUCLEOTIDE SEQUENCE</scope>
</reference>
<dbReference type="EMBL" id="LR797238">
    <property type="protein sequence ID" value="CAB4195249.1"/>
    <property type="molecule type" value="Genomic_DNA"/>
</dbReference>
<dbReference type="EMBL" id="LR797149">
    <property type="protein sequence ID" value="CAB4189517.1"/>
    <property type="molecule type" value="Genomic_DNA"/>
</dbReference>
<evidence type="ECO:0000313" key="3">
    <source>
        <dbReference type="EMBL" id="CAB4195249.1"/>
    </source>
</evidence>
<dbReference type="EMBL" id="LR797352">
    <property type="protein sequence ID" value="CAB4204901.1"/>
    <property type="molecule type" value="Genomic_DNA"/>
</dbReference>
<organism evidence="2">
    <name type="scientific">uncultured Caudovirales phage</name>
    <dbReference type="NCBI Taxonomy" id="2100421"/>
    <lineage>
        <taxon>Viruses</taxon>
        <taxon>Duplodnaviria</taxon>
        <taxon>Heunggongvirae</taxon>
        <taxon>Uroviricota</taxon>
        <taxon>Caudoviricetes</taxon>
        <taxon>Peduoviridae</taxon>
        <taxon>Maltschvirus</taxon>
        <taxon>Maltschvirus maltsch</taxon>
    </lineage>
</organism>
<accession>A0A6J5R4H9</accession>
<proteinExistence type="predicted"/>
<feature type="coiled-coil region" evidence="1">
    <location>
        <begin position="37"/>
        <end position="64"/>
    </location>
</feature>
<keyword evidence="1" id="KW-0175">Coiled coil</keyword>
<sequence>MSAASRIVDDILSRKGLGKAWKEWWDMATPATQEAVLDAWTKIMEEEKQKTNEEKQERNFVRDRSYYRTLDNEELIELARDELSVVLAERLTDELVLAERLMAELTEYELAQTPV</sequence>
<gene>
    <name evidence="2" type="ORF">UFOVP1195_2</name>
    <name evidence="3" type="ORF">UFOVP1288_2</name>
    <name evidence="4" type="ORF">UFOVP1409_2</name>
</gene>
<evidence type="ECO:0000313" key="4">
    <source>
        <dbReference type="EMBL" id="CAB4204901.1"/>
    </source>
</evidence>
<name>A0A6J5R4H9_9CAUD</name>
<protein>
    <submittedName>
        <fullName evidence="2">Uncharacterized protein</fullName>
    </submittedName>
</protein>
<evidence type="ECO:0000313" key="2">
    <source>
        <dbReference type="EMBL" id="CAB4189517.1"/>
    </source>
</evidence>
<evidence type="ECO:0000256" key="1">
    <source>
        <dbReference type="SAM" id="Coils"/>
    </source>
</evidence>